<keyword evidence="3" id="KW-0028">Amino-acid biosynthesis</keyword>
<evidence type="ECO:0000256" key="6">
    <source>
        <dbReference type="ARBA" id="ARBA00023239"/>
    </source>
</evidence>
<reference evidence="8 9" key="1">
    <citation type="submission" date="2022-04" db="EMBL/GenBank/DDBJ databases">
        <title>Genome draft of Actinomadura sp. ATCC 31491.</title>
        <authorList>
            <person name="Shi X."/>
            <person name="Du Y."/>
        </authorList>
    </citation>
    <scope>NUCLEOTIDE SEQUENCE [LARGE SCALE GENOMIC DNA]</scope>
    <source>
        <strain evidence="8 9">ATCC 31491</strain>
    </source>
</reference>
<dbReference type="Pfam" id="PF00290">
    <property type="entry name" value="Trp_syntA"/>
    <property type="match status" value="1"/>
</dbReference>
<gene>
    <name evidence="8" type="ORF">MF672_016770</name>
</gene>
<organism evidence="8 9">
    <name type="scientific">Actinomadura luzonensis</name>
    <dbReference type="NCBI Taxonomy" id="2805427"/>
    <lineage>
        <taxon>Bacteria</taxon>
        <taxon>Bacillati</taxon>
        <taxon>Actinomycetota</taxon>
        <taxon>Actinomycetes</taxon>
        <taxon>Streptosporangiales</taxon>
        <taxon>Thermomonosporaceae</taxon>
        <taxon>Actinomadura</taxon>
    </lineage>
</organism>
<dbReference type="EC" id="4.2.1.20" evidence="2"/>
<comment type="catalytic activity">
    <reaction evidence="7">
        <text>(1S,2R)-1-C-(indol-3-yl)glycerol 3-phosphate + L-serine = D-glyceraldehyde 3-phosphate + L-tryptophan + H2O</text>
        <dbReference type="Rhea" id="RHEA:10532"/>
        <dbReference type="ChEBI" id="CHEBI:15377"/>
        <dbReference type="ChEBI" id="CHEBI:33384"/>
        <dbReference type="ChEBI" id="CHEBI:57912"/>
        <dbReference type="ChEBI" id="CHEBI:58866"/>
        <dbReference type="ChEBI" id="CHEBI:59776"/>
        <dbReference type="EC" id="4.2.1.20"/>
    </reaction>
</comment>
<evidence type="ECO:0000256" key="4">
    <source>
        <dbReference type="ARBA" id="ARBA00022822"/>
    </source>
</evidence>
<dbReference type="InterPro" id="IPR011060">
    <property type="entry name" value="RibuloseP-bd_barrel"/>
</dbReference>
<keyword evidence="6 8" id="KW-0456">Lyase</keyword>
<evidence type="ECO:0000313" key="8">
    <source>
        <dbReference type="EMBL" id="MCK2215430.1"/>
    </source>
</evidence>
<dbReference type="GO" id="GO:0004834">
    <property type="term" value="F:tryptophan synthase activity"/>
    <property type="evidence" value="ECO:0007669"/>
    <property type="project" value="UniProtKB-EC"/>
</dbReference>
<evidence type="ECO:0000256" key="2">
    <source>
        <dbReference type="ARBA" id="ARBA00012043"/>
    </source>
</evidence>
<evidence type="ECO:0000256" key="5">
    <source>
        <dbReference type="ARBA" id="ARBA00023141"/>
    </source>
</evidence>
<evidence type="ECO:0000313" key="9">
    <source>
        <dbReference type="Proteomes" id="UP001317259"/>
    </source>
</evidence>
<comment type="caution">
    <text evidence="8">The sequence shown here is derived from an EMBL/GenBank/DDBJ whole genome shotgun (WGS) entry which is preliminary data.</text>
</comment>
<dbReference type="InterPro" id="IPR013785">
    <property type="entry name" value="Aldolase_TIM"/>
</dbReference>
<dbReference type="Gene3D" id="3.20.20.70">
    <property type="entry name" value="Aldolase class I"/>
    <property type="match status" value="1"/>
</dbReference>
<dbReference type="Proteomes" id="UP001317259">
    <property type="component" value="Unassembled WGS sequence"/>
</dbReference>
<name>A0ABT0FTW1_9ACTN</name>
<accession>A0ABT0FTW1</accession>
<comment type="pathway">
    <text evidence="1">Amino-acid biosynthesis; L-tryptophan biosynthesis; L-tryptophan from chorismate: step 5/5.</text>
</comment>
<keyword evidence="4" id="KW-0822">Tryptophan biosynthesis</keyword>
<keyword evidence="9" id="KW-1185">Reference proteome</keyword>
<proteinExistence type="predicted"/>
<dbReference type="EMBL" id="JAKRKC020000001">
    <property type="protein sequence ID" value="MCK2215430.1"/>
    <property type="molecule type" value="Genomic_DNA"/>
</dbReference>
<dbReference type="InterPro" id="IPR002028">
    <property type="entry name" value="Trp_synthase_suA"/>
</dbReference>
<sequence>MSAPAGVAAALELGRAIRSGPRRALGLYLVPGYPDWPTSVAAVRAAVAAGVAFVEFPVIAAPTWSPRTGPVIARALGHLLAHPDAAGRRDWLAAAGPRVAVVYESAWPAPDQWRIPAEGAAGLLLEHSAPAPEAWAAAAAGHGAFLVPALRAGAPGLTPGERDVLGHGAGFVYLAMGARTGQWDAGPGQVAAKLAAVAAERPDLPVCCAFGLSSPADLERLPPGCDGAIVGSAALEHLERGLDRFTGWLHAMLAAA</sequence>
<evidence type="ECO:0000256" key="1">
    <source>
        <dbReference type="ARBA" id="ARBA00004733"/>
    </source>
</evidence>
<evidence type="ECO:0000256" key="3">
    <source>
        <dbReference type="ARBA" id="ARBA00022605"/>
    </source>
</evidence>
<dbReference type="SUPFAM" id="SSF51366">
    <property type="entry name" value="Ribulose-phoshate binding barrel"/>
    <property type="match status" value="1"/>
</dbReference>
<protein>
    <recommendedName>
        <fullName evidence="2">tryptophan synthase</fullName>
        <ecNumber evidence="2">4.2.1.20</ecNumber>
    </recommendedName>
</protein>
<dbReference type="RefSeq" id="WP_242383792.1">
    <property type="nucleotide sequence ID" value="NZ_JAKRKC020000001.1"/>
</dbReference>
<evidence type="ECO:0000256" key="7">
    <source>
        <dbReference type="ARBA" id="ARBA00049047"/>
    </source>
</evidence>
<keyword evidence="5" id="KW-0057">Aromatic amino acid biosynthesis</keyword>